<comment type="caution">
    <text evidence="1">The sequence shown here is derived from an EMBL/GenBank/DDBJ whole genome shotgun (WGS) entry which is preliminary data.</text>
</comment>
<name>A0ACC0XXZ8_9ROSI</name>
<dbReference type="EMBL" id="CM047745">
    <property type="protein sequence ID" value="KAJ0025487.1"/>
    <property type="molecule type" value="Genomic_DNA"/>
</dbReference>
<organism evidence="1 2">
    <name type="scientific">Pistacia integerrima</name>
    <dbReference type="NCBI Taxonomy" id="434235"/>
    <lineage>
        <taxon>Eukaryota</taxon>
        <taxon>Viridiplantae</taxon>
        <taxon>Streptophyta</taxon>
        <taxon>Embryophyta</taxon>
        <taxon>Tracheophyta</taxon>
        <taxon>Spermatophyta</taxon>
        <taxon>Magnoliopsida</taxon>
        <taxon>eudicotyledons</taxon>
        <taxon>Gunneridae</taxon>
        <taxon>Pentapetalae</taxon>
        <taxon>rosids</taxon>
        <taxon>malvids</taxon>
        <taxon>Sapindales</taxon>
        <taxon>Anacardiaceae</taxon>
        <taxon>Pistacia</taxon>
    </lineage>
</organism>
<evidence type="ECO:0000313" key="1">
    <source>
        <dbReference type="EMBL" id="KAJ0025487.1"/>
    </source>
</evidence>
<evidence type="ECO:0000313" key="2">
    <source>
        <dbReference type="Proteomes" id="UP001163603"/>
    </source>
</evidence>
<accession>A0ACC0XXZ8</accession>
<proteinExistence type="predicted"/>
<gene>
    <name evidence="1" type="ORF">Pint_08408</name>
</gene>
<dbReference type="Proteomes" id="UP001163603">
    <property type="component" value="Chromosome 10"/>
</dbReference>
<reference evidence="2" key="1">
    <citation type="journal article" date="2023" name="G3 (Bethesda)">
        <title>Genome assembly and association tests identify interacting loci associated with vigor, precocity, and sex in interspecific pistachio rootstocks.</title>
        <authorList>
            <person name="Palmer W."/>
            <person name="Jacygrad E."/>
            <person name="Sagayaradj S."/>
            <person name="Cavanaugh K."/>
            <person name="Han R."/>
            <person name="Bertier L."/>
            <person name="Beede B."/>
            <person name="Kafkas S."/>
            <person name="Golino D."/>
            <person name="Preece J."/>
            <person name="Michelmore R."/>
        </authorList>
    </citation>
    <scope>NUCLEOTIDE SEQUENCE [LARGE SCALE GENOMIC DNA]</scope>
</reference>
<sequence>MASLIFSVFIFLLVLSTGSAQLLGLLSSLYYALSCPAAIPTIKDYGCDGSVLLDDTESFTGEKTAFGNANSLRGFELIDNIKAKLEEICPGIVSCSDILTLAARDATVALGGPTWTVPLGRKDSTTASLSDANSNLPPPSSNLSDLITIFSNKGFTKQEMVTLSGAHTVGLARCVTFRSRIYNETNIDPTYAASKQGVCPSAGGDNNLTPLDQSTTSFDNAYFTDLVNLKGLLHSDQELFNNGSTDSQVKSYSLNQKAFFSDFTNAMVKMGNLESPAGFIQEVRTNCRKVNGS</sequence>
<protein>
    <submittedName>
        <fullName evidence="1">Uncharacterized protein</fullName>
    </submittedName>
</protein>
<keyword evidence="2" id="KW-1185">Reference proteome</keyword>